<evidence type="ECO:0000313" key="2">
    <source>
        <dbReference type="Proteomes" id="UP000030960"/>
    </source>
</evidence>
<dbReference type="InterPro" id="IPR023214">
    <property type="entry name" value="HAD_sf"/>
</dbReference>
<dbReference type="STRING" id="561184.SAMN05216376_10330"/>
<dbReference type="SFLD" id="SFLDG01129">
    <property type="entry name" value="C1.5:_HAD__Beta-PGM__Phosphata"/>
    <property type="match status" value="1"/>
</dbReference>
<proteinExistence type="predicted"/>
<dbReference type="SFLD" id="SFLDS00003">
    <property type="entry name" value="Haloacid_Dehalogenase"/>
    <property type="match status" value="1"/>
</dbReference>
<organism evidence="1 2">
    <name type="scientific">Mameliella alba</name>
    <dbReference type="NCBI Taxonomy" id="561184"/>
    <lineage>
        <taxon>Bacteria</taxon>
        <taxon>Pseudomonadati</taxon>
        <taxon>Pseudomonadota</taxon>
        <taxon>Alphaproteobacteria</taxon>
        <taxon>Rhodobacterales</taxon>
        <taxon>Roseobacteraceae</taxon>
        <taxon>Mameliella</taxon>
    </lineage>
</organism>
<dbReference type="Pfam" id="PF13419">
    <property type="entry name" value="HAD_2"/>
    <property type="match status" value="1"/>
</dbReference>
<comment type="caution">
    <text evidence="1">The sequence shown here is derived from an EMBL/GenBank/DDBJ whole genome shotgun (WGS) entry which is preliminary data.</text>
</comment>
<gene>
    <name evidence="1" type="ORF">OA50_00029</name>
</gene>
<dbReference type="AlphaFoldDB" id="A0A0B3RVR9"/>
<dbReference type="RefSeq" id="WP_043135883.1">
    <property type="nucleotide sequence ID" value="NZ_BMGQ01000001.1"/>
</dbReference>
<accession>A0A225Q0U9</accession>
<dbReference type="InterPro" id="IPR006439">
    <property type="entry name" value="HAD-SF_hydro_IA"/>
</dbReference>
<dbReference type="PANTHER" id="PTHR18901:SF38">
    <property type="entry name" value="PSEUDOURIDINE-5'-PHOSPHATASE"/>
    <property type="match status" value="1"/>
</dbReference>
<dbReference type="EMBL" id="JSUQ01000001">
    <property type="protein sequence ID" value="KHQ54995.1"/>
    <property type="molecule type" value="Genomic_DNA"/>
</dbReference>
<dbReference type="SUPFAM" id="SSF56784">
    <property type="entry name" value="HAD-like"/>
    <property type="match status" value="1"/>
</dbReference>
<reference evidence="1 2" key="1">
    <citation type="submission" date="2014-10" db="EMBL/GenBank/DDBJ databases">
        <title>Genome sequence of Ponticoccus sp. strain UMTAT08 isolated from clonal culture of toxic dinoflagellate Alexandrium tamiyavanichii.</title>
        <authorList>
            <person name="Gan H.Y."/>
            <person name="Muhd D.-D."/>
            <person name="Mohd Noor M.E."/>
            <person name="Yeong Y.S."/>
            <person name="Usup G."/>
        </authorList>
    </citation>
    <scope>NUCLEOTIDE SEQUENCE [LARGE SCALE GENOMIC DNA]</scope>
    <source>
        <strain evidence="1 2">UMTAT08</strain>
    </source>
</reference>
<dbReference type="Gene3D" id="3.40.50.1000">
    <property type="entry name" value="HAD superfamily/HAD-like"/>
    <property type="match status" value="1"/>
</dbReference>
<sequence>MPYDAVIFDLDGTLVDTESLAFVTGRRVLARHGADLTEAIFLQLVGTANDTGRAILERHFGALDFDAIHADWLEEDRRQTAQGIPLKAGATDLLDQLAARAVPVAIATSSRRASALHKLAQSDLARRFDVVVTRDCVTRPKPAPEPYLLAASRLGAEPRRCLVFEDSNTGAEAGFAAGMTVVQVPDLVPPSGGHAHHLADDLLRGAALAGLI</sequence>
<keyword evidence="2" id="KW-1185">Reference proteome</keyword>
<protein>
    <submittedName>
        <fullName evidence="1">Haloacid dehalogenase superfamily, subfamily IA, variant 3 with third motif having DD or ED</fullName>
    </submittedName>
</protein>
<dbReference type="NCBIfam" id="TIGR01509">
    <property type="entry name" value="HAD-SF-IA-v3"/>
    <property type="match status" value="1"/>
</dbReference>
<dbReference type="OrthoDB" id="9782449at2"/>
<dbReference type="PRINTS" id="PR00413">
    <property type="entry name" value="HADHALOGNASE"/>
</dbReference>
<dbReference type="Gene3D" id="1.10.150.240">
    <property type="entry name" value="Putative phosphatase, domain 2"/>
    <property type="match status" value="1"/>
</dbReference>
<dbReference type="Proteomes" id="UP000030960">
    <property type="component" value="Unassembled WGS sequence"/>
</dbReference>
<dbReference type="CDD" id="cd07505">
    <property type="entry name" value="HAD_BPGM-like"/>
    <property type="match status" value="1"/>
</dbReference>
<name>A0A0B3RVR9_9RHOB</name>
<dbReference type="InterPro" id="IPR036412">
    <property type="entry name" value="HAD-like_sf"/>
</dbReference>
<dbReference type="InterPro" id="IPR041492">
    <property type="entry name" value="HAD_2"/>
</dbReference>
<dbReference type="SFLD" id="SFLDG01135">
    <property type="entry name" value="C1.5.6:_HAD__Beta-PGM__Phospha"/>
    <property type="match status" value="1"/>
</dbReference>
<dbReference type="GeneID" id="66500036"/>
<evidence type="ECO:0000313" key="1">
    <source>
        <dbReference type="EMBL" id="KHQ54995.1"/>
    </source>
</evidence>
<dbReference type="InterPro" id="IPR023198">
    <property type="entry name" value="PGP-like_dom2"/>
</dbReference>
<dbReference type="PANTHER" id="PTHR18901">
    <property type="entry name" value="2-DEOXYGLUCOSE-6-PHOSPHATE PHOSPHATASE 2"/>
    <property type="match status" value="1"/>
</dbReference>
<accession>A0A0B3RVR9</accession>